<dbReference type="RefSeq" id="WP_183629489.1">
    <property type="nucleotide sequence ID" value="NZ_JACIDX010000043.1"/>
</dbReference>
<keyword evidence="2" id="KW-1185">Reference proteome</keyword>
<evidence type="ECO:0000313" key="1">
    <source>
        <dbReference type="EMBL" id="MBB3957870.1"/>
    </source>
</evidence>
<sequence>MTALMRRDVCLDVNRGDDSYPEPDNYHQRIFRDELKVRYLSFNDTGSDERKSWLSQVFNCFEEHSYSENSTNFISTVSSQYDAIIIGGNDVRRMVKVLKSFAPILKNKLKICILTNATPAKRARAVAAGFDDAIDIERTSPAEAVWRSRAMWRRYAQSMEQHFRDRRRDDQLVEIADVSRLPRRHKQILSGLIRKKEPLCFLS</sequence>
<dbReference type="EMBL" id="JACIDX010000043">
    <property type="protein sequence ID" value="MBB3957870.1"/>
    <property type="molecule type" value="Genomic_DNA"/>
</dbReference>
<evidence type="ECO:0000313" key="2">
    <source>
        <dbReference type="Proteomes" id="UP000548867"/>
    </source>
</evidence>
<name>A0A7W6CLW0_9SPHN</name>
<reference evidence="1 2" key="1">
    <citation type="submission" date="2020-08" db="EMBL/GenBank/DDBJ databases">
        <title>Genomic Encyclopedia of Type Strains, Phase IV (KMG-IV): sequencing the most valuable type-strain genomes for metagenomic binning, comparative biology and taxonomic classification.</title>
        <authorList>
            <person name="Goeker M."/>
        </authorList>
    </citation>
    <scope>NUCLEOTIDE SEQUENCE [LARGE SCALE GENOMIC DNA]</scope>
    <source>
        <strain evidence="1 2">DSM 27057</strain>
    </source>
</reference>
<organism evidence="1 2">
    <name type="scientific">Novosphingobium sediminicola</name>
    <dbReference type="NCBI Taxonomy" id="563162"/>
    <lineage>
        <taxon>Bacteria</taxon>
        <taxon>Pseudomonadati</taxon>
        <taxon>Pseudomonadota</taxon>
        <taxon>Alphaproteobacteria</taxon>
        <taxon>Sphingomonadales</taxon>
        <taxon>Sphingomonadaceae</taxon>
        <taxon>Novosphingobium</taxon>
    </lineage>
</organism>
<protein>
    <submittedName>
        <fullName evidence="1">FMN phosphatase YigB (HAD superfamily)</fullName>
    </submittedName>
</protein>
<gene>
    <name evidence="1" type="ORF">GGR38_004845</name>
</gene>
<dbReference type="AlphaFoldDB" id="A0A7W6CLW0"/>
<accession>A0A7W6CLW0</accession>
<proteinExistence type="predicted"/>
<dbReference type="Proteomes" id="UP000548867">
    <property type="component" value="Unassembled WGS sequence"/>
</dbReference>
<comment type="caution">
    <text evidence="1">The sequence shown here is derived from an EMBL/GenBank/DDBJ whole genome shotgun (WGS) entry which is preliminary data.</text>
</comment>